<dbReference type="Gene3D" id="1.25.10.10">
    <property type="entry name" value="Leucine-rich Repeat Variant"/>
    <property type="match status" value="1"/>
</dbReference>
<protein>
    <submittedName>
        <fullName evidence="7">Armadillo-type protein</fullName>
    </submittedName>
</protein>
<gene>
    <name evidence="7" type="ORF">SYNPS1DRAFT_15446</name>
</gene>
<dbReference type="SMART" id="SM00360">
    <property type="entry name" value="RRM"/>
    <property type="match status" value="2"/>
</dbReference>
<keyword evidence="2" id="KW-0694">RNA-binding</keyword>
<evidence type="ECO:0000259" key="6">
    <source>
        <dbReference type="PROSITE" id="PS50303"/>
    </source>
</evidence>
<dbReference type="InterPro" id="IPR012677">
    <property type="entry name" value="Nucleotide-bd_a/b_plait_sf"/>
</dbReference>
<evidence type="ECO:0000256" key="4">
    <source>
        <dbReference type="SAM" id="MobiDB-lite"/>
    </source>
</evidence>
<dbReference type="PANTHER" id="PTHR47093:SF1">
    <property type="entry name" value="PROTEIN JSN1-RELATED"/>
    <property type="match status" value="1"/>
</dbReference>
<dbReference type="InterPro" id="IPR035979">
    <property type="entry name" value="RBD_domain_sf"/>
</dbReference>
<dbReference type="PROSITE" id="PS50303">
    <property type="entry name" value="PUM_HD"/>
    <property type="match status" value="1"/>
</dbReference>
<dbReference type="InterPro" id="IPR016024">
    <property type="entry name" value="ARM-type_fold"/>
</dbReference>
<feature type="non-terminal residue" evidence="7">
    <location>
        <position position="1"/>
    </location>
</feature>
<sequence length="620" mass="67704">ERQTPTRSLWIGNLPAHVTSTDLMQIFSAYGIVESLRVLPDRDCAFINYQQVEDAARAHDDMRGARLGGSLIRVGFGKADVYGTDMQGMQPTRALWIGNISPHTTTQILQQIFTPFGVIESVRVLTHKNCGFVNFERTEDAMRAKSVMNGQEIAGAIVRIGFAKVPALELSAAGATTAAAGGVPSRGKEGGQMHIVNTNFSFPPTKNNAANAATSKHALNDGAAGLDVPSEGFDGKPLALQAELMAFNYASALPALPPVNPHRRIDASRLRDIRKRLDTHPTAKDVDAAFNDLYPELVELSFDYIGNTVIQKLAEHGTPAQKLQLLEKVAPHFASIGVHKNGTWAVQKMIDTADTPEQMDAICRNIKAYAPPLLLDQFGNYVVQCCLRFGDRWNQFIFDAMHARCCEIAQGRFGARSMRTCLENEHTTKEQKKHVSTAIAFHALQLTMSANGALLVNWLLDSSELAGRFRVLASRYAPHLAQLAVHKLANATLLKIINQQTEPEARALLLKALFGEAGDDVHAPETSRVLEAILEDQTHGVQLVHKIFTSTFVEDSAKRHIGTRIRAALGRLTVHVSAAHRRLADDITALIGQPTTDTIEEEREGEENAAATSALGMAQQ</sequence>
<dbReference type="InterPro" id="IPR011989">
    <property type="entry name" value="ARM-like"/>
</dbReference>
<dbReference type="EMBL" id="KZ989688">
    <property type="protein sequence ID" value="RKP25595.1"/>
    <property type="molecule type" value="Genomic_DNA"/>
</dbReference>
<feature type="domain" description="PUM-HD" evidence="6">
    <location>
        <begin position="230"/>
        <end position="591"/>
    </location>
</feature>
<accession>A0A4P9Z035</accession>
<dbReference type="SUPFAM" id="SSF48371">
    <property type="entry name" value="ARM repeat"/>
    <property type="match status" value="1"/>
</dbReference>
<dbReference type="AlphaFoldDB" id="A0A4P9Z035"/>
<dbReference type="CDD" id="cd00590">
    <property type="entry name" value="RRM_SF"/>
    <property type="match status" value="2"/>
</dbReference>
<dbReference type="OrthoDB" id="2017782at2759"/>
<dbReference type="InterPro" id="IPR000504">
    <property type="entry name" value="RRM_dom"/>
</dbReference>
<evidence type="ECO:0000313" key="8">
    <source>
        <dbReference type="Proteomes" id="UP000278143"/>
    </source>
</evidence>
<dbReference type="SUPFAM" id="SSF54928">
    <property type="entry name" value="RNA-binding domain, RBD"/>
    <property type="match status" value="1"/>
</dbReference>
<feature type="repeat" description="Pumilio" evidence="3">
    <location>
        <begin position="292"/>
        <end position="327"/>
    </location>
</feature>
<evidence type="ECO:0000259" key="5">
    <source>
        <dbReference type="PROSITE" id="PS50102"/>
    </source>
</evidence>
<evidence type="ECO:0000313" key="7">
    <source>
        <dbReference type="EMBL" id="RKP25595.1"/>
    </source>
</evidence>
<evidence type="ECO:0000256" key="1">
    <source>
        <dbReference type="ARBA" id="ARBA00022737"/>
    </source>
</evidence>
<dbReference type="InterPro" id="IPR001313">
    <property type="entry name" value="Pumilio_RNA-bd_rpt"/>
</dbReference>
<dbReference type="GO" id="GO:0003723">
    <property type="term" value="F:RNA binding"/>
    <property type="evidence" value="ECO:0007669"/>
    <property type="project" value="UniProtKB-UniRule"/>
</dbReference>
<evidence type="ECO:0000256" key="3">
    <source>
        <dbReference type="PROSITE-ProRule" id="PRU00317"/>
    </source>
</evidence>
<dbReference type="InterPro" id="IPR033133">
    <property type="entry name" value="PUM-HD"/>
</dbReference>
<feature type="domain" description="RRM" evidence="5">
    <location>
        <begin position="7"/>
        <end position="79"/>
    </location>
</feature>
<dbReference type="Pfam" id="PF00076">
    <property type="entry name" value="RRM_1"/>
    <property type="match status" value="2"/>
</dbReference>
<dbReference type="Pfam" id="PF00806">
    <property type="entry name" value="PUF"/>
    <property type="match status" value="3"/>
</dbReference>
<dbReference type="GO" id="GO:0000288">
    <property type="term" value="P:nuclear-transcribed mRNA catabolic process, deadenylation-dependent decay"/>
    <property type="evidence" value="ECO:0007669"/>
    <property type="project" value="TreeGrafter"/>
</dbReference>
<feature type="repeat" description="Pumilio" evidence="3">
    <location>
        <begin position="328"/>
        <end position="364"/>
    </location>
</feature>
<keyword evidence="1" id="KW-0677">Repeat</keyword>
<feature type="compositionally biased region" description="Acidic residues" evidence="4">
    <location>
        <begin position="598"/>
        <end position="607"/>
    </location>
</feature>
<dbReference type="PROSITE" id="PS50302">
    <property type="entry name" value="PUM"/>
    <property type="match status" value="2"/>
</dbReference>
<dbReference type="InterPro" id="IPR052645">
    <property type="entry name" value="Pumilio_domain_protein"/>
</dbReference>
<dbReference type="PROSITE" id="PS50102">
    <property type="entry name" value="RRM"/>
    <property type="match status" value="2"/>
</dbReference>
<name>A0A4P9Z035_9FUNG</name>
<reference evidence="8" key="1">
    <citation type="journal article" date="2018" name="Nat. Microbiol.">
        <title>Leveraging single-cell genomics to expand the fungal tree of life.</title>
        <authorList>
            <person name="Ahrendt S.R."/>
            <person name="Quandt C.A."/>
            <person name="Ciobanu D."/>
            <person name="Clum A."/>
            <person name="Salamov A."/>
            <person name="Andreopoulos B."/>
            <person name="Cheng J.F."/>
            <person name="Woyke T."/>
            <person name="Pelin A."/>
            <person name="Henrissat B."/>
            <person name="Reynolds N.K."/>
            <person name="Benny G.L."/>
            <person name="Smith M.E."/>
            <person name="James T.Y."/>
            <person name="Grigoriev I.V."/>
        </authorList>
    </citation>
    <scope>NUCLEOTIDE SEQUENCE [LARGE SCALE GENOMIC DNA]</scope>
    <source>
        <strain evidence="8">Benny S71-1</strain>
    </source>
</reference>
<evidence type="ECO:0000256" key="2">
    <source>
        <dbReference type="PROSITE-ProRule" id="PRU00176"/>
    </source>
</evidence>
<dbReference type="PANTHER" id="PTHR47093">
    <property type="entry name" value="PROTEIN JSN1-RELATED"/>
    <property type="match status" value="1"/>
</dbReference>
<dbReference type="Proteomes" id="UP000278143">
    <property type="component" value="Unassembled WGS sequence"/>
</dbReference>
<dbReference type="Gene3D" id="3.30.70.330">
    <property type="match status" value="2"/>
</dbReference>
<proteinExistence type="predicted"/>
<keyword evidence="8" id="KW-1185">Reference proteome</keyword>
<feature type="domain" description="RRM" evidence="5">
    <location>
        <begin position="93"/>
        <end position="165"/>
    </location>
</feature>
<organism evidence="7 8">
    <name type="scientific">Syncephalis pseudoplumigaleata</name>
    <dbReference type="NCBI Taxonomy" id="1712513"/>
    <lineage>
        <taxon>Eukaryota</taxon>
        <taxon>Fungi</taxon>
        <taxon>Fungi incertae sedis</taxon>
        <taxon>Zoopagomycota</taxon>
        <taxon>Zoopagomycotina</taxon>
        <taxon>Zoopagomycetes</taxon>
        <taxon>Zoopagales</taxon>
        <taxon>Piptocephalidaceae</taxon>
        <taxon>Syncephalis</taxon>
    </lineage>
</organism>
<dbReference type="SMART" id="SM00025">
    <property type="entry name" value="Pumilio"/>
    <property type="match status" value="5"/>
</dbReference>
<feature type="region of interest" description="Disordered" evidence="4">
    <location>
        <begin position="596"/>
        <end position="620"/>
    </location>
</feature>